<evidence type="ECO:0000313" key="2">
    <source>
        <dbReference type="Proteomes" id="UP000219338"/>
    </source>
</evidence>
<sequence length="136" mass="15117">MVQLGGHLFSVRPAIYDGNPVPVIFIEEKNSNPSRYHIPTVTTPMTVSFGASLFVDAGSCRLFVPRFLRSLDLHCRNILSKTISLSNNTAFAIPPRYTAAHIGLVQLFQIRCLTSQANIDESYDDMDDDVISPNDM</sequence>
<accession>A0A284RIE3</accession>
<dbReference type="EMBL" id="FUEG01000009">
    <property type="protein sequence ID" value="SJL08535.1"/>
    <property type="molecule type" value="Genomic_DNA"/>
</dbReference>
<dbReference type="AlphaFoldDB" id="A0A284RIE3"/>
<name>A0A284RIE3_ARMOS</name>
<protein>
    <submittedName>
        <fullName evidence="1">Uncharacterized protein</fullName>
    </submittedName>
</protein>
<organism evidence="1 2">
    <name type="scientific">Armillaria ostoyae</name>
    <name type="common">Armillaria root rot fungus</name>
    <dbReference type="NCBI Taxonomy" id="47428"/>
    <lineage>
        <taxon>Eukaryota</taxon>
        <taxon>Fungi</taxon>
        <taxon>Dikarya</taxon>
        <taxon>Basidiomycota</taxon>
        <taxon>Agaricomycotina</taxon>
        <taxon>Agaricomycetes</taxon>
        <taxon>Agaricomycetidae</taxon>
        <taxon>Agaricales</taxon>
        <taxon>Marasmiineae</taxon>
        <taxon>Physalacriaceae</taxon>
        <taxon>Armillaria</taxon>
    </lineage>
</organism>
<gene>
    <name evidence="1" type="ORF">ARMOST_11900</name>
</gene>
<dbReference type="Proteomes" id="UP000219338">
    <property type="component" value="Unassembled WGS sequence"/>
</dbReference>
<reference evidence="2" key="1">
    <citation type="journal article" date="2017" name="Nat. Ecol. Evol.">
        <title>Genome expansion and lineage-specific genetic innovations in the forest pathogenic fungi Armillaria.</title>
        <authorList>
            <person name="Sipos G."/>
            <person name="Prasanna A.N."/>
            <person name="Walter M.C."/>
            <person name="O'Connor E."/>
            <person name="Balint B."/>
            <person name="Krizsan K."/>
            <person name="Kiss B."/>
            <person name="Hess J."/>
            <person name="Varga T."/>
            <person name="Slot J."/>
            <person name="Riley R."/>
            <person name="Boka B."/>
            <person name="Rigling D."/>
            <person name="Barry K."/>
            <person name="Lee J."/>
            <person name="Mihaltcheva S."/>
            <person name="LaButti K."/>
            <person name="Lipzen A."/>
            <person name="Waldron R."/>
            <person name="Moloney N.M."/>
            <person name="Sperisen C."/>
            <person name="Kredics L."/>
            <person name="Vagvoelgyi C."/>
            <person name="Patrignani A."/>
            <person name="Fitzpatrick D."/>
            <person name="Nagy I."/>
            <person name="Doyle S."/>
            <person name="Anderson J.B."/>
            <person name="Grigoriev I.V."/>
            <person name="Gueldener U."/>
            <person name="Muensterkoetter M."/>
            <person name="Nagy L.G."/>
        </authorList>
    </citation>
    <scope>NUCLEOTIDE SEQUENCE [LARGE SCALE GENOMIC DNA]</scope>
    <source>
        <strain evidence="2">C18/9</strain>
    </source>
</reference>
<dbReference type="OrthoDB" id="10598915at2759"/>
<proteinExistence type="predicted"/>
<evidence type="ECO:0000313" key="1">
    <source>
        <dbReference type="EMBL" id="SJL08535.1"/>
    </source>
</evidence>
<keyword evidence="2" id="KW-1185">Reference proteome</keyword>